<protein>
    <submittedName>
        <fullName evidence="2">Uncharacterized protein</fullName>
    </submittedName>
</protein>
<reference evidence="2 3" key="1">
    <citation type="journal article" date="2016" name="Nat. Commun.">
        <title>Thousands of microbial genomes shed light on interconnected biogeochemical processes in an aquifer system.</title>
        <authorList>
            <person name="Anantharaman K."/>
            <person name="Brown C.T."/>
            <person name="Hug L.A."/>
            <person name="Sharon I."/>
            <person name="Castelle C.J."/>
            <person name="Probst A.J."/>
            <person name="Thomas B.C."/>
            <person name="Singh A."/>
            <person name="Wilkins M.J."/>
            <person name="Karaoz U."/>
            <person name="Brodie E.L."/>
            <person name="Williams K.H."/>
            <person name="Hubbard S.S."/>
            <person name="Banfield J.F."/>
        </authorList>
    </citation>
    <scope>NUCLEOTIDE SEQUENCE [LARGE SCALE GENOMIC DNA]</scope>
</reference>
<evidence type="ECO:0000313" key="3">
    <source>
        <dbReference type="Proteomes" id="UP000177932"/>
    </source>
</evidence>
<comment type="caution">
    <text evidence="2">The sequence shown here is derived from an EMBL/GenBank/DDBJ whole genome shotgun (WGS) entry which is preliminary data.</text>
</comment>
<dbReference type="EMBL" id="MHOD01000007">
    <property type="protein sequence ID" value="OGZ58454.1"/>
    <property type="molecule type" value="Genomic_DNA"/>
</dbReference>
<sequence length="85" mass="9953">MITWGRGISFERVVRHSLANYFSSSSYFIEMPIQRIKRDIKRHRPIDWFAIVVLVSVAFVIIAFLGNKVDKFNEYMDAISKNIAK</sequence>
<dbReference type="AlphaFoldDB" id="A0A1G2H7J9"/>
<organism evidence="2 3">
    <name type="scientific">Candidatus Spechtbacteria bacterium RIFCSPHIGHO2_01_FULL_43_30</name>
    <dbReference type="NCBI Taxonomy" id="1802158"/>
    <lineage>
        <taxon>Bacteria</taxon>
        <taxon>Candidatus Spechtiibacteriota</taxon>
    </lineage>
</organism>
<keyword evidence="1" id="KW-1133">Transmembrane helix</keyword>
<keyword evidence="1" id="KW-0472">Membrane</keyword>
<accession>A0A1G2H7J9</accession>
<proteinExistence type="predicted"/>
<gene>
    <name evidence="2" type="ORF">A2827_01965</name>
</gene>
<name>A0A1G2H7J9_9BACT</name>
<dbReference type="Proteomes" id="UP000177932">
    <property type="component" value="Unassembled WGS sequence"/>
</dbReference>
<evidence type="ECO:0000256" key="1">
    <source>
        <dbReference type="SAM" id="Phobius"/>
    </source>
</evidence>
<feature type="transmembrane region" description="Helical" evidence="1">
    <location>
        <begin position="46"/>
        <end position="66"/>
    </location>
</feature>
<evidence type="ECO:0000313" key="2">
    <source>
        <dbReference type="EMBL" id="OGZ58454.1"/>
    </source>
</evidence>
<keyword evidence="1" id="KW-0812">Transmembrane</keyword>